<dbReference type="RefSeq" id="WP_276109889.1">
    <property type="nucleotide sequence ID" value="NZ_JARJBB010000008.1"/>
</dbReference>
<feature type="region of interest" description="Disordered" evidence="1">
    <location>
        <begin position="1"/>
        <end position="37"/>
    </location>
</feature>
<accession>A0ABT6A6P9</accession>
<feature type="compositionally biased region" description="Polar residues" evidence="1">
    <location>
        <begin position="9"/>
        <end position="20"/>
    </location>
</feature>
<evidence type="ECO:0000313" key="2">
    <source>
        <dbReference type="EMBL" id="MDF3300329.1"/>
    </source>
</evidence>
<gene>
    <name evidence="2" type="ORF">P3H78_17240</name>
</gene>
<evidence type="ECO:0000256" key="1">
    <source>
        <dbReference type="SAM" id="MobiDB-lite"/>
    </source>
</evidence>
<dbReference type="Proteomes" id="UP001221150">
    <property type="component" value="Unassembled WGS sequence"/>
</dbReference>
<evidence type="ECO:0000313" key="3">
    <source>
        <dbReference type="Proteomes" id="UP001221150"/>
    </source>
</evidence>
<reference evidence="2 3" key="1">
    <citation type="submission" date="2023-03" db="EMBL/GenBank/DDBJ databases">
        <title>Draft genome sequence of Streptomyces sp. K1PA1 isolated from peat swamp forest in Thailand.</title>
        <authorList>
            <person name="Klaysubun C."/>
            <person name="Duangmal K."/>
        </authorList>
    </citation>
    <scope>NUCLEOTIDE SEQUENCE [LARGE SCALE GENOMIC DNA]</scope>
    <source>
        <strain evidence="2 3">K1PA1</strain>
    </source>
</reference>
<organism evidence="2 3">
    <name type="scientific">Streptomyces tropicalis</name>
    <dbReference type="NCBI Taxonomy" id="3034234"/>
    <lineage>
        <taxon>Bacteria</taxon>
        <taxon>Bacillati</taxon>
        <taxon>Actinomycetota</taxon>
        <taxon>Actinomycetes</taxon>
        <taxon>Kitasatosporales</taxon>
        <taxon>Streptomycetaceae</taxon>
        <taxon>Streptomyces</taxon>
    </lineage>
</organism>
<keyword evidence="3" id="KW-1185">Reference proteome</keyword>
<sequence>MIQHDLHETTGTTETSSPAETTRGLPAARIHAASDRPLPEISVPELMGLRIPAGHRTHRHKVPLRRLTAVRG</sequence>
<protein>
    <submittedName>
        <fullName evidence="2">Uncharacterized protein</fullName>
    </submittedName>
</protein>
<dbReference type="EMBL" id="JARJBB010000008">
    <property type="protein sequence ID" value="MDF3300329.1"/>
    <property type="molecule type" value="Genomic_DNA"/>
</dbReference>
<comment type="caution">
    <text evidence="2">The sequence shown here is derived from an EMBL/GenBank/DDBJ whole genome shotgun (WGS) entry which is preliminary data.</text>
</comment>
<proteinExistence type="predicted"/>
<name>A0ABT6A6P9_9ACTN</name>